<dbReference type="PANTHER" id="PTHR43246">
    <property type="entry name" value="PEPTIDYL-PROLYL CIS-TRANS ISOMERASE CYP38, CHLOROPLASTIC"/>
    <property type="match status" value="1"/>
</dbReference>
<dbReference type="EC" id="5.2.1.8" evidence="4"/>
<dbReference type="Gene3D" id="2.40.100.10">
    <property type="entry name" value="Cyclophilin-like"/>
    <property type="match status" value="1"/>
</dbReference>
<evidence type="ECO:0000256" key="3">
    <source>
        <dbReference type="ARBA" id="ARBA00023235"/>
    </source>
</evidence>
<name>A0A1S2NG23_9BURK</name>
<reference evidence="6 7" key="1">
    <citation type="submission" date="2014-10" db="EMBL/GenBank/DDBJ databases">
        <authorList>
            <person name="Seo M.-J."/>
            <person name="Seok Y.J."/>
            <person name="Cha I.-T."/>
        </authorList>
    </citation>
    <scope>NUCLEOTIDE SEQUENCE [LARGE SCALE GENOMIC DNA]</scope>
    <source>
        <strain evidence="6 7">NEU</strain>
    </source>
</reference>
<evidence type="ECO:0000256" key="1">
    <source>
        <dbReference type="ARBA" id="ARBA00007365"/>
    </source>
</evidence>
<dbReference type="InterPro" id="IPR029000">
    <property type="entry name" value="Cyclophilin-like_dom_sf"/>
</dbReference>
<dbReference type="AlphaFoldDB" id="A0A1S2NG23"/>
<dbReference type="PROSITE" id="PS00170">
    <property type="entry name" value="CSA_PPIASE_1"/>
    <property type="match status" value="1"/>
</dbReference>
<dbReference type="InterPro" id="IPR044665">
    <property type="entry name" value="E_coli_cyclophilin_A-like"/>
</dbReference>
<keyword evidence="4" id="KW-0732">Signal</keyword>
<comment type="function">
    <text evidence="4">PPIases accelerate the folding of proteins. It catalyzes the cis-trans isomerization of proline imidic peptide bonds in oligopeptides.</text>
</comment>
<comment type="caution">
    <text evidence="6">The sequence shown here is derived from an EMBL/GenBank/DDBJ whole genome shotgun (WGS) entry which is preliminary data.</text>
</comment>
<comment type="catalytic activity">
    <reaction evidence="4">
        <text>[protein]-peptidylproline (omega=180) = [protein]-peptidylproline (omega=0)</text>
        <dbReference type="Rhea" id="RHEA:16237"/>
        <dbReference type="Rhea" id="RHEA-COMP:10747"/>
        <dbReference type="Rhea" id="RHEA-COMP:10748"/>
        <dbReference type="ChEBI" id="CHEBI:83833"/>
        <dbReference type="ChEBI" id="CHEBI:83834"/>
        <dbReference type="EC" id="5.2.1.8"/>
    </reaction>
</comment>
<sequence length="222" mass="23630">MSSSITRRSLLARMTGATALLACGLLFAGAAPAQEAVDPAAAPEAAAAPVMVGPQYAIKTTMGEIVVQLDQEKAPRTVANFAAYAKSGFYKGTIFHRVIDGFMIQAGGMNEKFEGRKTLKPVKNESDNGLSNQPYTIAMAREDNPDSATSQWFINVADNSGIDHPFVKGSGYTVFGKVVKGQEVVDKIKGVVVDDVRGMQNVPVVPIKITNVTLLKGDKLVK</sequence>
<dbReference type="PROSITE" id="PS51318">
    <property type="entry name" value="TAT"/>
    <property type="match status" value="1"/>
</dbReference>
<organism evidence="6 7">
    <name type="scientific">Massilia timonae</name>
    <dbReference type="NCBI Taxonomy" id="47229"/>
    <lineage>
        <taxon>Bacteria</taxon>
        <taxon>Pseudomonadati</taxon>
        <taxon>Pseudomonadota</taxon>
        <taxon>Betaproteobacteria</taxon>
        <taxon>Burkholderiales</taxon>
        <taxon>Oxalobacteraceae</taxon>
        <taxon>Telluria group</taxon>
        <taxon>Massilia</taxon>
    </lineage>
</organism>
<dbReference type="InterPro" id="IPR006311">
    <property type="entry name" value="TAT_signal"/>
</dbReference>
<dbReference type="InterPro" id="IPR020892">
    <property type="entry name" value="Cyclophilin-type_PPIase_CS"/>
</dbReference>
<feature type="signal peptide" evidence="4">
    <location>
        <begin position="1"/>
        <end position="33"/>
    </location>
</feature>
<dbReference type="GO" id="GO:0006457">
    <property type="term" value="P:protein folding"/>
    <property type="evidence" value="ECO:0007669"/>
    <property type="project" value="InterPro"/>
</dbReference>
<dbReference type="PROSITE" id="PS50072">
    <property type="entry name" value="CSA_PPIASE_2"/>
    <property type="match status" value="1"/>
</dbReference>
<dbReference type="InterPro" id="IPR002130">
    <property type="entry name" value="Cyclophilin-type_PPIase_dom"/>
</dbReference>
<evidence type="ECO:0000313" key="6">
    <source>
        <dbReference type="EMBL" id="OIJ44047.1"/>
    </source>
</evidence>
<feature type="chain" id="PRO_5010000479" description="Peptidyl-prolyl cis-trans isomerase" evidence="4">
    <location>
        <begin position="34"/>
        <end position="222"/>
    </location>
</feature>
<dbReference type="RefSeq" id="WP_071363202.1">
    <property type="nucleotide sequence ID" value="NZ_JRYB01000001.1"/>
</dbReference>
<protein>
    <recommendedName>
        <fullName evidence="4">Peptidyl-prolyl cis-trans isomerase</fullName>
        <shortName evidence="4">PPIase</shortName>
        <ecNumber evidence="4">5.2.1.8</ecNumber>
    </recommendedName>
</protein>
<dbReference type="GO" id="GO:0003755">
    <property type="term" value="F:peptidyl-prolyl cis-trans isomerase activity"/>
    <property type="evidence" value="ECO:0007669"/>
    <property type="project" value="UniProtKB-UniRule"/>
</dbReference>
<dbReference type="SUPFAM" id="SSF50891">
    <property type="entry name" value="Cyclophilin-like"/>
    <property type="match status" value="1"/>
</dbReference>
<evidence type="ECO:0000256" key="4">
    <source>
        <dbReference type="RuleBase" id="RU363019"/>
    </source>
</evidence>
<proteinExistence type="inferred from homology"/>
<dbReference type="Pfam" id="PF00160">
    <property type="entry name" value="Pro_isomerase"/>
    <property type="match status" value="1"/>
</dbReference>
<dbReference type="Proteomes" id="UP000180246">
    <property type="component" value="Unassembled WGS sequence"/>
</dbReference>
<keyword evidence="2 4" id="KW-0697">Rotamase</keyword>
<evidence type="ECO:0000313" key="7">
    <source>
        <dbReference type="Proteomes" id="UP000180246"/>
    </source>
</evidence>
<keyword evidence="3 4" id="KW-0413">Isomerase</keyword>
<gene>
    <name evidence="6" type="primary">cyp18</name>
    <name evidence="6" type="ORF">LO55_4575</name>
</gene>
<comment type="similarity">
    <text evidence="1 4">Belongs to the cyclophilin-type PPIase family.</text>
</comment>
<accession>A0A1S2NG23</accession>
<dbReference type="PRINTS" id="PR00153">
    <property type="entry name" value="CSAPPISMRASE"/>
</dbReference>
<dbReference type="EMBL" id="JRYB01000001">
    <property type="protein sequence ID" value="OIJ44047.1"/>
    <property type="molecule type" value="Genomic_DNA"/>
</dbReference>
<evidence type="ECO:0000256" key="2">
    <source>
        <dbReference type="ARBA" id="ARBA00023110"/>
    </source>
</evidence>
<evidence type="ECO:0000259" key="5">
    <source>
        <dbReference type="PROSITE" id="PS50072"/>
    </source>
</evidence>
<feature type="domain" description="PPIase cyclophilin-type" evidence="5">
    <location>
        <begin position="60"/>
        <end position="214"/>
    </location>
</feature>